<keyword evidence="8" id="KW-0460">Magnesium</keyword>
<dbReference type="AlphaFoldDB" id="A0A8J7TLQ5"/>
<dbReference type="PANTHER" id="PTHR47707">
    <property type="entry name" value="8-OXO-DGTP DIPHOSPHATASE"/>
    <property type="match status" value="1"/>
</dbReference>
<dbReference type="PANTHER" id="PTHR47707:SF1">
    <property type="entry name" value="NUDIX HYDROLASE FAMILY PROTEIN"/>
    <property type="match status" value="1"/>
</dbReference>
<comment type="caution">
    <text evidence="13">The sequence shown here is derived from an EMBL/GenBank/DDBJ whole genome shotgun (WGS) entry which is preliminary data.</text>
</comment>
<dbReference type="Proteomes" id="UP000664277">
    <property type="component" value="Unassembled WGS sequence"/>
</dbReference>
<organism evidence="13 14">
    <name type="scientific">Candidatus Obscuribacter phosphatis</name>
    <dbReference type="NCBI Taxonomy" id="1906157"/>
    <lineage>
        <taxon>Bacteria</taxon>
        <taxon>Bacillati</taxon>
        <taxon>Candidatus Melainabacteria</taxon>
        <taxon>Candidatus Obscuribacterales</taxon>
        <taxon>Candidatus Obscuribacteraceae</taxon>
        <taxon>Candidatus Obscuribacter</taxon>
    </lineage>
</organism>
<dbReference type="InterPro" id="IPR015797">
    <property type="entry name" value="NUDIX_hydrolase-like_dom_sf"/>
</dbReference>
<keyword evidence="9" id="KW-0234">DNA repair</keyword>
<dbReference type="PROSITE" id="PS51462">
    <property type="entry name" value="NUDIX"/>
    <property type="match status" value="1"/>
</dbReference>
<dbReference type="EC" id="3.6.1.55" evidence="11"/>
<dbReference type="GO" id="GO:0044716">
    <property type="term" value="F:8-oxo-GDP phosphatase activity"/>
    <property type="evidence" value="ECO:0007669"/>
    <property type="project" value="TreeGrafter"/>
</dbReference>
<evidence type="ECO:0000256" key="1">
    <source>
        <dbReference type="ARBA" id="ARBA00001946"/>
    </source>
</evidence>
<keyword evidence="4" id="KW-0235">DNA replication</keyword>
<comment type="catalytic activity">
    <reaction evidence="10">
        <text>8-oxo-dGTP + H2O = 8-oxo-dGMP + diphosphate + H(+)</text>
        <dbReference type="Rhea" id="RHEA:31575"/>
        <dbReference type="ChEBI" id="CHEBI:15377"/>
        <dbReference type="ChEBI" id="CHEBI:15378"/>
        <dbReference type="ChEBI" id="CHEBI:33019"/>
        <dbReference type="ChEBI" id="CHEBI:63224"/>
        <dbReference type="ChEBI" id="CHEBI:77896"/>
        <dbReference type="EC" id="3.6.1.55"/>
    </reaction>
</comment>
<evidence type="ECO:0000313" key="13">
    <source>
        <dbReference type="EMBL" id="MBN8659263.1"/>
    </source>
</evidence>
<evidence type="ECO:0000256" key="6">
    <source>
        <dbReference type="ARBA" id="ARBA00022763"/>
    </source>
</evidence>
<keyword evidence="6" id="KW-0227">DNA damage</keyword>
<comment type="cofactor">
    <cofactor evidence="1">
        <name>Mg(2+)</name>
        <dbReference type="ChEBI" id="CHEBI:18420"/>
    </cofactor>
</comment>
<evidence type="ECO:0000256" key="2">
    <source>
        <dbReference type="ARBA" id="ARBA00005582"/>
    </source>
</evidence>
<dbReference type="GO" id="GO:0035539">
    <property type="term" value="F:8-oxo-7,8-dihydrodeoxyguanosine triphosphate pyrophosphatase activity"/>
    <property type="evidence" value="ECO:0007669"/>
    <property type="project" value="UniProtKB-EC"/>
</dbReference>
<evidence type="ECO:0000256" key="8">
    <source>
        <dbReference type="ARBA" id="ARBA00022842"/>
    </source>
</evidence>
<evidence type="ECO:0000256" key="7">
    <source>
        <dbReference type="ARBA" id="ARBA00022801"/>
    </source>
</evidence>
<evidence type="ECO:0000256" key="5">
    <source>
        <dbReference type="ARBA" id="ARBA00022723"/>
    </source>
</evidence>
<dbReference type="EMBL" id="JAFLCK010000002">
    <property type="protein sequence ID" value="MBN8659263.1"/>
    <property type="molecule type" value="Genomic_DNA"/>
</dbReference>
<keyword evidence="3" id="KW-0515">Mutator protein</keyword>
<dbReference type="InterPro" id="IPR020476">
    <property type="entry name" value="Nudix_hydrolase"/>
</dbReference>
<evidence type="ECO:0000256" key="9">
    <source>
        <dbReference type="ARBA" id="ARBA00023204"/>
    </source>
</evidence>
<comment type="similarity">
    <text evidence="2">Belongs to the Nudix hydrolase family.</text>
</comment>
<dbReference type="GO" id="GO:0006260">
    <property type="term" value="P:DNA replication"/>
    <property type="evidence" value="ECO:0007669"/>
    <property type="project" value="UniProtKB-KW"/>
</dbReference>
<dbReference type="GO" id="GO:0046872">
    <property type="term" value="F:metal ion binding"/>
    <property type="evidence" value="ECO:0007669"/>
    <property type="project" value="UniProtKB-KW"/>
</dbReference>
<evidence type="ECO:0000256" key="11">
    <source>
        <dbReference type="ARBA" id="ARBA00038905"/>
    </source>
</evidence>
<dbReference type="InterPro" id="IPR047127">
    <property type="entry name" value="MutT-like"/>
</dbReference>
<dbReference type="GO" id="GO:0006281">
    <property type="term" value="P:DNA repair"/>
    <property type="evidence" value="ECO:0007669"/>
    <property type="project" value="UniProtKB-KW"/>
</dbReference>
<dbReference type="SUPFAM" id="SSF55811">
    <property type="entry name" value="Nudix"/>
    <property type="match status" value="1"/>
</dbReference>
<evidence type="ECO:0000256" key="3">
    <source>
        <dbReference type="ARBA" id="ARBA00022457"/>
    </source>
</evidence>
<protein>
    <recommendedName>
        <fullName evidence="11">8-oxo-dGTP diphosphatase</fullName>
        <ecNumber evidence="11">3.6.1.55</ecNumber>
    </recommendedName>
</protein>
<reference evidence="13" key="1">
    <citation type="submission" date="2021-02" db="EMBL/GenBank/DDBJ databases">
        <title>Genome-Resolved Metagenomics of a Microbial Community Performing Photosynthetic Biological Nutrient Removal.</title>
        <authorList>
            <person name="Mcdaniel E.A."/>
        </authorList>
    </citation>
    <scope>NUCLEOTIDE SEQUENCE</scope>
    <source>
        <strain evidence="13">UWPOB_OBS1</strain>
    </source>
</reference>
<name>A0A8J7TLQ5_9BACT</name>
<keyword evidence="7" id="KW-0378">Hydrolase</keyword>
<keyword evidence="5" id="KW-0479">Metal-binding</keyword>
<proteinExistence type="inferred from homology"/>
<feature type="domain" description="Nudix hydrolase" evidence="12">
    <location>
        <begin position="1"/>
        <end position="109"/>
    </location>
</feature>
<evidence type="ECO:0000256" key="10">
    <source>
        <dbReference type="ARBA" id="ARBA00035861"/>
    </source>
</evidence>
<gene>
    <name evidence="13" type="ORF">J0M35_02795</name>
</gene>
<dbReference type="PRINTS" id="PR00502">
    <property type="entry name" value="NUDIXFAMILY"/>
</dbReference>
<evidence type="ECO:0000259" key="12">
    <source>
        <dbReference type="PROSITE" id="PS51462"/>
    </source>
</evidence>
<sequence>MVCRRPPEKRHGGLWEFPGGKLEPGEDHLAAARRELVEELSLTVTNCGGTLHSVADPHSPFIVDFVAVDAEGKPQLHEHQELLWANTDALTTLALAPSDKRFVQERKAVLKEIAARNMESESNE</sequence>
<evidence type="ECO:0000256" key="4">
    <source>
        <dbReference type="ARBA" id="ARBA00022705"/>
    </source>
</evidence>
<dbReference type="Pfam" id="PF00293">
    <property type="entry name" value="NUDIX"/>
    <property type="match status" value="1"/>
</dbReference>
<dbReference type="Gene3D" id="3.90.79.10">
    <property type="entry name" value="Nucleoside Triphosphate Pyrophosphohydrolase"/>
    <property type="match status" value="1"/>
</dbReference>
<evidence type="ECO:0000313" key="14">
    <source>
        <dbReference type="Proteomes" id="UP000664277"/>
    </source>
</evidence>
<dbReference type="GO" id="GO:0044715">
    <property type="term" value="F:8-oxo-dGDP phosphatase activity"/>
    <property type="evidence" value="ECO:0007669"/>
    <property type="project" value="TreeGrafter"/>
</dbReference>
<dbReference type="InterPro" id="IPR000086">
    <property type="entry name" value="NUDIX_hydrolase_dom"/>
</dbReference>
<accession>A0A8J7TLQ5</accession>
<dbReference type="GO" id="GO:0008413">
    <property type="term" value="F:8-oxo-7,8-dihydroguanosine triphosphate pyrophosphatase activity"/>
    <property type="evidence" value="ECO:0007669"/>
    <property type="project" value="TreeGrafter"/>
</dbReference>